<dbReference type="PANTHER" id="PTHR47534">
    <property type="entry name" value="YALI0E05731P"/>
    <property type="match status" value="1"/>
</dbReference>
<dbReference type="InterPro" id="IPR052228">
    <property type="entry name" value="Sec_Metab_Biosynth_Oxidored"/>
</dbReference>
<dbReference type="InterPro" id="IPR036291">
    <property type="entry name" value="NAD(P)-bd_dom_sf"/>
</dbReference>
<gene>
    <name evidence="2" type="ORF">RM844_25545</name>
</gene>
<reference evidence="3" key="1">
    <citation type="submission" date="2023-07" db="EMBL/GenBank/DDBJ databases">
        <title>30 novel species of actinomycetes from the DSMZ collection.</title>
        <authorList>
            <person name="Nouioui I."/>
        </authorList>
    </citation>
    <scope>NUCLEOTIDE SEQUENCE [LARGE SCALE GENOMIC DNA]</scope>
    <source>
        <strain evidence="3">DSM 44915</strain>
    </source>
</reference>
<accession>A0ABU2JXC6</accession>
<keyword evidence="1" id="KW-0560">Oxidoreductase</keyword>
<comment type="caution">
    <text evidence="2">The sequence shown here is derived from an EMBL/GenBank/DDBJ whole genome shotgun (WGS) entry which is preliminary data.</text>
</comment>
<dbReference type="Pfam" id="PF00106">
    <property type="entry name" value="adh_short"/>
    <property type="match status" value="1"/>
</dbReference>
<dbReference type="SUPFAM" id="SSF51735">
    <property type="entry name" value="NAD(P)-binding Rossmann-fold domains"/>
    <property type="match status" value="1"/>
</dbReference>
<dbReference type="InterPro" id="IPR002347">
    <property type="entry name" value="SDR_fam"/>
</dbReference>
<protein>
    <submittedName>
        <fullName evidence="2">SDR family NAD(P)-dependent oxidoreductase</fullName>
    </submittedName>
</protein>
<evidence type="ECO:0000256" key="1">
    <source>
        <dbReference type="ARBA" id="ARBA00023002"/>
    </source>
</evidence>
<evidence type="ECO:0000313" key="2">
    <source>
        <dbReference type="EMBL" id="MDT0269652.1"/>
    </source>
</evidence>
<dbReference type="Gene3D" id="3.40.50.720">
    <property type="entry name" value="NAD(P)-binding Rossmann-like Domain"/>
    <property type="match status" value="1"/>
</dbReference>
<dbReference type="Proteomes" id="UP001183410">
    <property type="component" value="Unassembled WGS sequence"/>
</dbReference>
<organism evidence="2 3">
    <name type="scientific">Streptomyces chisholmiae</name>
    <dbReference type="NCBI Taxonomy" id="3075540"/>
    <lineage>
        <taxon>Bacteria</taxon>
        <taxon>Bacillati</taxon>
        <taxon>Actinomycetota</taxon>
        <taxon>Actinomycetes</taxon>
        <taxon>Kitasatosporales</taxon>
        <taxon>Streptomycetaceae</taxon>
        <taxon>Streptomyces</taxon>
    </lineage>
</organism>
<sequence>MPKNSSARTVVVAGGTDGMGRATALARLERGDTVVVVGRSAAKAADLADEARRLGAAERLDFHQADLSSIAAVREVIAHVAKAHPAMHALVLTANRQHLRRETSAEGLESTFALYYVSRYLLGHGLARQFDAAPDPVIINVAGPGTSAGSVNWDDPHLTRRYSTMRAQLQAGRANDLLAVEFAERPTSKARYVLYHPGFTQTAAINQFNQPLRAIVKVYARIGARSVADSAAPMIEWVENPPKARLTVDDRGKPVDLGRKMFDKANAARLAALTEELLDER</sequence>
<dbReference type="PANTHER" id="PTHR47534:SF3">
    <property type="entry name" value="ALCOHOL DEHYDROGENASE-LIKE C-TERMINAL DOMAIN-CONTAINING PROTEIN"/>
    <property type="match status" value="1"/>
</dbReference>
<evidence type="ECO:0000313" key="3">
    <source>
        <dbReference type="Proteomes" id="UP001183410"/>
    </source>
</evidence>
<name>A0ABU2JXC6_9ACTN</name>
<dbReference type="EMBL" id="JAVREO010000018">
    <property type="protein sequence ID" value="MDT0269652.1"/>
    <property type="molecule type" value="Genomic_DNA"/>
</dbReference>
<keyword evidence="3" id="KW-1185">Reference proteome</keyword>
<proteinExistence type="predicted"/>
<dbReference type="RefSeq" id="WP_311669736.1">
    <property type="nucleotide sequence ID" value="NZ_JAVREO010000018.1"/>
</dbReference>